<dbReference type="EMBL" id="LYXU01000004">
    <property type="protein sequence ID" value="OBS19952.1"/>
    <property type="molecule type" value="Genomic_DNA"/>
</dbReference>
<name>A0A1B8AHE9_FUSPO</name>
<dbReference type="GO" id="GO:0005524">
    <property type="term" value="F:ATP binding"/>
    <property type="evidence" value="ECO:0007669"/>
    <property type="project" value="InterPro"/>
</dbReference>
<proteinExistence type="predicted"/>
<feature type="region of interest" description="Disordered" evidence="1">
    <location>
        <begin position="326"/>
        <end position="356"/>
    </location>
</feature>
<dbReference type="InterPro" id="IPR000719">
    <property type="entry name" value="Prot_kinase_dom"/>
</dbReference>
<feature type="domain" description="Protein kinase" evidence="2">
    <location>
        <begin position="170"/>
        <end position="471"/>
    </location>
</feature>
<dbReference type="STRING" id="36050.A0A1B8AHE9"/>
<feature type="region of interest" description="Disordered" evidence="1">
    <location>
        <begin position="502"/>
        <end position="559"/>
    </location>
</feature>
<evidence type="ECO:0000313" key="4">
    <source>
        <dbReference type="Proteomes" id="UP000091967"/>
    </source>
</evidence>
<evidence type="ECO:0000256" key="1">
    <source>
        <dbReference type="SAM" id="MobiDB-lite"/>
    </source>
</evidence>
<accession>A0A1B8AHE9</accession>
<comment type="caution">
    <text evidence="3">The sequence shown here is derived from an EMBL/GenBank/DDBJ whole genome shotgun (WGS) entry which is preliminary data.</text>
</comment>
<dbReference type="SUPFAM" id="SSF56112">
    <property type="entry name" value="Protein kinase-like (PK-like)"/>
    <property type="match status" value="1"/>
</dbReference>
<dbReference type="GO" id="GO:0044773">
    <property type="term" value="P:mitotic DNA damage checkpoint signaling"/>
    <property type="evidence" value="ECO:0007669"/>
    <property type="project" value="TreeGrafter"/>
</dbReference>
<evidence type="ECO:0000259" key="2">
    <source>
        <dbReference type="PROSITE" id="PS50011"/>
    </source>
</evidence>
<dbReference type="InterPro" id="IPR011009">
    <property type="entry name" value="Kinase-like_dom_sf"/>
</dbReference>
<dbReference type="PROSITE" id="PS50011">
    <property type="entry name" value="PROTEIN_KINASE_DOM"/>
    <property type="match status" value="1"/>
</dbReference>
<dbReference type="GO" id="GO:0004674">
    <property type="term" value="F:protein serine/threonine kinase activity"/>
    <property type="evidence" value="ECO:0007669"/>
    <property type="project" value="TreeGrafter"/>
</dbReference>
<reference evidence="3 4" key="1">
    <citation type="submission" date="2016-06" db="EMBL/GenBank/DDBJ databases">
        <title>Living apart together: crosstalk between the core and supernumerary genomes in a fungal plant pathogen.</title>
        <authorList>
            <person name="Vanheule A."/>
            <person name="Audenaert K."/>
            <person name="Warris S."/>
            <person name="Van De Geest H."/>
            <person name="Schijlen E."/>
            <person name="Hofte M."/>
            <person name="De Saeger S."/>
            <person name="Haesaert G."/>
            <person name="Waalwijk C."/>
            <person name="Van Der Lee T."/>
        </authorList>
    </citation>
    <scope>NUCLEOTIDE SEQUENCE [LARGE SCALE GENOMIC DNA]</scope>
    <source>
        <strain evidence="3 4">2516</strain>
    </source>
</reference>
<keyword evidence="4" id="KW-1185">Reference proteome</keyword>
<evidence type="ECO:0000313" key="3">
    <source>
        <dbReference type="EMBL" id="OBS19952.1"/>
    </source>
</evidence>
<dbReference type="OMA" id="YSIFMPL"/>
<dbReference type="Gene3D" id="1.10.510.10">
    <property type="entry name" value="Transferase(Phosphotransferase) domain 1"/>
    <property type="match status" value="1"/>
</dbReference>
<dbReference type="GO" id="GO:0005634">
    <property type="term" value="C:nucleus"/>
    <property type="evidence" value="ECO:0007669"/>
    <property type="project" value="TreeGrafter"/>
</dbReference>
<dbReference type="SMART" id="SM00220">
    <property type="entry name" value="S_TKc"/>
    <property type="match status" value="1"/>
</dbReference>
<organism evidence="3 4">
    <name type="scientific">Fusarium poae</name>
    <dbReference type="NCBI Taxonomy" id="36050"/>
    <lineage>
        <taxon>Eukaryota</taxon>
        <taxon>Fungi</taxon>
        <taxon>Dikarya</taxon>
        <taxon>Ascomycota</taxon>
        <taxon>Pezizomycotina</taxon>
        <taxon>Sordariomycetes</taxon>
        <taxon>Hypocreomycetidae</taxon>
        <taxon>Hypocreales</taxon>
        <taxon>Nectriaceae</taxon>
        <taxon>Fusarium</taxon>
    </lineage>
</organism>
<dbReference type="PANTHER" id="PTHR44167:SF24">
    <property type="entry name" value="SERINE_THREONINE-PROTEIN KINASE CHK2"/>
    <property type="match status" value="1"/>
</dbReference>
<dbReference type="PANTHER" id="PTHR44167">
    <property type="entry name" value="OVARIAN-SPECIFIC SERINE/THREONINE-PROTEIN KINASE LOK-RELATED"/>
    <property type="match status" value="1"/>
</dbReference>
<sequence>MASPNYSHLCYETGMELTNGFKNARSKHEFATIATVKDVMSRNRLRRVYGSLMSEDAIPAKVGEQDFVEMVEEKKLLHFLAVLMYAECSVNAAKAFVQKLVLGNESQAAQEWPQENPQLLPAEDKDLKDIFSDPKDVHRFLKHQRLFCTIVVGGPDMVKICNNDQRTLPWLSEQNIGQGAQGVVFKVEVTEGHLTKFRAFNETIGQPEVIARKDFITETAEASFQKEWQAIRKIFNSRRTHDNIVKGFGTIESQGQPSTFSLLMPLADMDLGKYMERYPEAIPSNILVFNVGPDMSWKLSDFGLSRVKPKTKPDVSDLSRIFKKRGSDEHSKATATANLRGEGTYQPREAQDKGKTMNEKSDIWSLGCIISLLFTFMEKGLDGIESYSDSRKEHSNSVLDVFYQHNKTMFTYSINKGATKKHDKLIEAAKKRSPIEGDILWFILKWLERKTLAIDQDQRCEAAEIFKRPKRTRERYENIENPQSSTQGHSFSKIVRQMTDSTLSGLRRPSGAHRRKTSATQANMSQWRMGMEKGTRFNGSDTSPDDSSSKSREQVLTTSGQHLLQRTSWKCGALTERYLIAATKDGTFKCYIFDIESDKTLGTYSQITLAKVDRGIHKLITPRDKDSFACILHDDKDAHCSILMAKITINPSPKPNSQPGEDLQSLCVIQLTRSPGSSRNLLESNHIDAGFCLRDQNTFQLGWSTAQIEHVALHTGNEVFIVVQRPSDLSLHLFTIEPRITLHEEVHLKGREGNDARLFTDMICFSNADDNTKTDVIVLAQKASIFYFTFDKPTRNKKLVRHPSVKNYWILKIARSESGSIVALGRHSGYASSYVVLLSVKLKGEGIRPDLKHLAEVKGVSENHQPKLSLLKGGIGSVAQVTATAPDGQYRVYRLDLGGLLDT</sequence>
<protein>
    <recommendedName>
        <fullName evidence="2">Protein kinase domain-containing protein</fullName>
    </recommendedName>
</protein>
<dbReference type="AlphaFoldDB" id="A0A1B8AHE9"/>
<gene>
    <name evidence="3" type="ORF">FPOA_11676</name>
</gene>
<dbReference type="Proteomes" id="UP000091967">
    <property type="component" value="Unassembled WGS sequence"/>
</dbReference>